<evidence type="ECO:0000313" key="3">
    <source>
        <dbReference type="EMBL" id="RMB00568.1"/>
    </source>
</evidence>
<dbReference type="AlphaFoldDB" id="A0A3M0BTC7"/>
<dbReference type="RefSeq" id="WP_121940393.1">
    <property type="nucleotide sequence ID" value="NZ_REFR01000017.1"/>
</dbReference>
<gene>
    <name evidence="3" type="ORF">BXY39_3755</name>
</gene>
<feature type="transmembrane region" description="Helical" evidence="2">
    <location>
        <begin position="62"/>
        <end position="81"/>
    </location>
</feature>
<reference evidence="3 4" key="1">
    <citation type="submission" date="2018-10" db="EMBL/GenBank/DDBJ databases">
        <title>Genomic Encyclopedia of Archaeal and Bacterial Type Strains, Phase II (KMG-II): from individual species to whole genera.</title>
        <authorList>
            <person name="Goeker M."/>
        </authorList>
    </citation>
    <scope>NUCLEOTIDE SEQUENCE [LARGE SCALE GENOMIC DNA]</scope>
    <source>
        <strain evidence="3 4">DSM 25217</strain>
    </source>
</reference>
<keyword evidence="2" id="KW-0812">Transmembrane</keyword>
<proteinExistence type="predicted"/>
<dbReference type="OrthoDB" id="7432270at2"/>
<accession>A0A3M0BTC7</accession>
<feature type="compositionally biased region" description="Acidic residues" evidence="1">
    <location>
        <begin position="20"/>
        <end position="32"/>
    </location>
</feature>
<feature type="region of interest" description="Disordered" evidence="1">
    <location>
        <begin position="1"/>
        <end position="55"/>
    </location>
</feature>
<feature type="compositionally biased region" description="Basic and acidic residues" evidence="1">
    <location>
        <begin position="42"/>
        <end position="54"/>
    </location>
</feature>
<dbReference type="InParanoid" id="A0A3M0BTC7"/>
<dbReference type="Proteomes" id="UP000271227">
    <property type="component" value="Unassembled WGS sequence"/>
</dbReference>
<feature type="compositionally biased region" description="Polar residues" evidence="1">
    <location>
        <begin position="1"/>
        <end position="17"/>
    </location>
</feature>
<name>A0A3M0BTC7_9PROT</name>
<evidence type="ECO:0000256" key="2">
    <source>
        <dbReference type="SAM" id="Phobius"/>
    </source>
</evidence>
<organism evidence="3 4">
    <name type="scientific">Eilatimonas milleporae</name>
    <dbReference type="NCBI Taxonomy" id="911205"/>
    <lineage>
        <taxon>Bacteria</taxon>
        <taxon>Pseudomonadati</taxon>
        <taxon>Pseudomonadota</taxon>
        <taxon>Alphaproteobacteria</taxon>
        <taxon>Kordiimonadales</taxon>
        <taxon>Kordiimonadaceae</taxon>
        <taxon>Eilatimonas</taxon>
    </lineage>
</organism>
<protein>
    <recommendedName>
        <fullName evidence="5">Inner membrane protein</fullName>
    </recommendedName>
</protein>
<evidence type="ECO:0000256" key="1">
    <source>
        <dbReference type="SAM" id="MobiDB-lite"/>
    </source>
</evidence>
<keyword evidence="2" id="KW-1133">Transmembrane helix</keyword>
<evidence type="ECO:0008006" key="5">
    <source>
        <dbReference type="Google" id="ProtNLM"/>
    </source>
</evidence>
<keyword evidence="2" id="KW-0472">Membrane</keyword>
<sequence>MTTTSGPEKTDPASSPGDTPDNDDVLDAEVIAEETPAPSRGGIRDTEKPGEERQRRRGPVGLIAWGLVLLMGGGLAGVYFAPDFDAGLQRLGLRQAPGAGDAARAERARLEDRIARLETVSGRLTRALAALDDEMSAMGPRLDTLEARPATGAGATAGATPGAISRVDETALRDTAAGVDRLDTALTDVRDRLGTLSADVDKLLPRIQRVETVTGRALEERAVLARQVDGLSGTLNALTTEIRQPAGLSARPEGRMSLSLIALQGTALSGREYGAALDTFRAALSDLPSPRADGFARFVEVLSTHRQGVLPFDRLAADFDGVANAIVAARDKTEGRFLAGLFSVRRTDAAAEGLDATLRDAERQLGRGDLKGAVGTIAALDPAVRKPAQDWLAAARDHMAVKQALDGLAAELAVAAQADVSEPALPAMDPETDNESSLP</sequence>
<keyword evidence="4" id="KW-1185">Reference proteome</keyword>
<dbReference type="EMBL" id="REFR01000017">
    <property type="protein sequence ID" value="RMB00568.1"/>
    <property type="molecule type" value="Genomic_DNA"/>
</dbReference>
<evidence type="ECO:0000313" key="4">
    <source>
        <dbReference type="Proteomes" id="UP000271227"/>
    </source>
</evidence>
<comment type="caution">
    <text evidence="3">The sequence shown here is derived from an EMBL/GenBank/DDBJ whole genome shotgun (WGS) entry which is preliminary data.</text>
</comment>